<comment type="caution">
    <text evidence="2">The sequence shown here is derived from an EMBL/GenBank/DDBJ whole genome shotgun (WGS) entry which is preliminary data.</text>
</comment>
<feature type="region of interest" description="Disordered" evidence="1">
    <location>
        <begin position="592"/>
        <end position="613"/>
    </location>
</feature>
<dbReference type="AlphaFoldDB" id="A0AAD1XYJ6"/>
<feature type="compositionally biased region" description="Acidic residues" evidence="1">
    <location>
        <begin position="91"/>
        <end position="105"/>
    </location>
</feature>
<sequence>MQQISEEDEKKAESSYFGSPLIPQNKGSEFTFEINPIPTKKENTTSKSISTESHDENNNEKDLELNKASTGHFRIEVSSPDEEDRSSNDASSDEEDSSLESSQEDNIDKQLQSYKNSEEKDQVNIWQRIKNQQESNQRNQSESSSDSSDLIEHTADLEILSKTPVSNMKANKANKNERTEMLSKSWKTKEEKKAYKEDSRFCKLDMLHNNKIMSEDVNRILDHNHIAMRSEKEIRLTLKSTDTANSAKFDTELKIKDDILDVKYQSSKIINSPSISTFGKSAMKLKLPIEIEKEDEEEFIAYRDFNINVSQNNLLKVPGPKVHRNTYFHKNTTKFENPTQKRDTHSIEVHDRLVILFATVLLKIDRINDCLTVLNFYGRRCLHGDSLTRANMYKLLSLSLLETDSDGSTEKALKNCEKALEKYRHLESNQGIVSCMLIKLYILQLIKFKEDPFESDEDESFDIQDSPKSIGKTSKINNLIEESCKRLNKCPKLSIKQKESIINELYLSERMIRPIDIKNNQSISKFLNDPIFTVQLEGHSFTPQKYFICGLTFHSKSEVVVIKKSPISSMMETKVEEWFKTHFSLLHSIPEKSSNESNLNLNKKTSSSSPSEKEKEEYIKKLFEYLDKNMLEINTSIMSGGLQTKNSSVDTAEYLKTKNKVDVEVSTITLEPSKIPTRDVEIQDNTQYSTKSINVNTLHSSRDIDGAKSKEETKMGLKALQLNKPNVFKCPVMVQDFNIERNSKFVDPNYFLPKTSNKIYSKNEGGTTWRDEEDHENLKFDPTKTEFYDYKDLIKSTRSKFSKYQPLRVSKETSLESRRSFKTGNYQSLKTFPLRPQQKSPQNTQGSTSHRTSAFNQLDITRSEYGGSGGRWTTGKVVGKPQWKRKG</sequence>
<dbReference type="Proteomes" id="UP001295684">
    <property type="component" value="Unassembled WGS sequence"/>
</dbReference>
<keyword evidence="3" id="KW-1185">Reference proteome</keyword>
<dbReference type="EMBL" id="CAMPGE010022448">
    <property type="protein sequence ID" value="CAI2380485.1"/>
    <property type="molecule type" value="Genomic_DNA"/>
</dbReference>
<organism evidence="2 3">
    <name type="scientific">Euplotes crassus</name>
    <dbReference type="NCBI Taxonomy" id="5936"/>
    <lineage>
        <taxon>Eukaryota</taxon>
        <taxon>Sar</taxon>
        <taxon>Alveolata</taxon>
        <taxon>Ciliophora</taxon>
        <taxon>Intramacronucleata</taxon>
        <taxon>Spirotrichea</taxon>
        <taxon>Hypotrichia</taxon>
        <taxon>Euplotida</taxon>
        <taxon>Euplotidae</taxon>
        <taxon>Moneuplotes</taxon>
    </lineage>
</organism>
<feature type="region of interest" description="Disordered" evidence="1">
    <location>
        <begin position="826"/>
        <end position="887"/>
    </location>
</feature>
<feature type="compositionally biased region" description="Basic and acidic residues" evidence="1">
    <location>
        <begin position="52"/>
        <end position="65"/>
    </location>
</feature>
<evidence type="ECO:0000313" key="3">
    <source>
        <dbReference type="Proteomes" id="UP001295684"/>
    </source>
</evidence>
<accession>A0AAD1XYJ6</accession>
<evidence type="ECO:0000313" key="2">
    <source>
        <dbReference type="EMBL" id="CAI2380485.1"/>
    </source>
</evidence>
<evidence type="ECO:0000256" key="1">
    <source>
        <dbReference type="SAM" id="MobiDB-lite"/>
    </source>
</evidence>
<feature type="compositionally biased region" description="Low complexity" evidence="1">
    <location>
        <begin position="595"/>
        <end position="610"/>
    </location>
</feature>
<reference evidence="2" key="1">
    <citation type="submission" date="2023-07" db="EMBL/GenBank/DDBJ databases">
        <authorList>
            <consortium name="AG Swart"/>
            <person name="Singh M."/>
            <person name="Singh A."/>
            <person name="Seah K."/>
            <person name="Emmerich C."/>
        </authorList>
    </citation>
    <scope>NUCLEOTIDE SEQUENCE</scope>
    <source>
        <strain evidence="2">DP1</strain>
    </source>
</reference>
<protein>
    <submittedName>
        <fullName evidence="2">Uncharacterized protein</fullName>
    </submittedName>
</protein>
<feature type="compositionally biased region" description="Polar residues" evidence="1">
    <location>
        <begin position="837"/>
        <end position="860"/>
    </location>
</feature>
<proteinExistence type="predicted"/>
<gene>
    <name evidence="2" type="ORF">ECRASSUSDP1_LOCUS21920</name>
</gene>
<feature type="region of interest" description="Disordered" evidence="1">
    <location>
        <begin position="1"/>
        <end position="120"/>
    </location>
</feature>
<name>A0AAD1XYJ6_EUPCR</name>